<evidence type="ECO:0000313" key="10">
    <source>
        <dbReference type="Proteomes" id="UP000955338"/>
    </source>
</evidence>
<keyword evidence="3" id="KW-0813">Transport</keyword>
<dbReference type="AlphaFoldDB" id="A0A8E3MFF7"/>
<dbReference type="InterPro" id="IPR050319">
    <property type="entry name" value="ABC_transp_ATP-bind"/>
</dbReference>
<evidence type="ECO:0000256" key="5">
    <source>
        <dbReference type="ARBA" id="ARBA00022519"/>
    </source>
</evidence>
<dbReference type="Proteomes" id="UP000955338">
    <property type="component" value="Chromosome"/>
</dbReference>
<evidence type="ECO:0000256" key="6">
    <source>
        <dbReference type="ARBA" id="ARBA00022741"/>
    </source>
</evidence>
<dbReference type="EMBL" id="CP022011">
    <property type="protein sequence ID" value="QDJ14265.1"/>
    <property type="molecule type" value="Genomic_DNA"/>
</dbReference>
<dbReference type="Pfam" id="PF00005">
    <property type="entry name" value="ABC_tran"/>
    <property type="match status" value="1"/>
</dbReference>
<dbReference type="SMART" id="SM00382">
    <property type="entry name" value="AAA"/>
    <property type="match status" value="1"/>
</dbReference>
<dbReference type="GO" id="GO:0016887">
    <property type="term" value="F:ATP hydrolysis activity"/>
    <property type="evidence" value="ECO:0007669"/>
    <property type="project" value="InterPro"/>
</dbReference>
<keyword evidence="6" id="KW-0547">Nucleotide-binding</keyword>
<organism evidence="9 10">
    <name type="scientific">Mergibacter septicus</name>
    <dbReference type="NCBI Taxonomy" id="221402"/>
    <lineage>
        <taxon>Bacteria</taxon>
        <taxon>Pseudomonadati</taxon>
        <taxon>Pseudomonadota</taxon>
        <taxon>Gammaproteobacteria</taxon>
        <taxon>Pasteurellales</taxon>
        <taxon>Pasteurellaceae</taxon>
        <taxon>Mergibacter</taxon>
    </lineage>
</organism>
<keyword evidence="10" id="KW-1185">Reference proteome</keyword>
<comment type="subcellular location">
    <subcellularLocation>
        <location evidence="1">Cell inner membrane</location>
        <topology evidence="1">Peripheral membrane protein</topology>
    </subcellularLocation>
</comment>
<dbReference type="PROSITE" id="PS50893">
    <property type="entry name" value="ABC_TRANSPORTER_2"/>
    <property type="match status" value="1"/>
</dbReference>
<gene>
    <name evidence="9" type="ORF">CEP48_02030</name>
</gene>
<evidence type="ECO:0000256" key="4">
    <source>
        <dbReference type="ARBA" id="ARBA00022475"/>
    </source>
</evidence>
<evidence type="ECO:0000256" key="2">
    <source>
        <dbReference type="ARBA" id="ARBA00005417"/>
    </source>
</evidence>
<dbReference type="GO" id="GO:0005524">
    <property type="term" value="F:ATP binding"/>
    <property type="evidence" value="ECO:0007669"/>
    <property type="project" value="UniProtKB-KW"/>
</dbReference>
<dbReference type="PANTHER" id="PTHR43776">
    <property type="entry name" value="TRANSPORT ATP-BINDING PROTEIN"/>
    <property type="match status" value="1"/>
</dbReference>
<name>A0A8E3MFF7_9PAST</name>
<reference evidence="9" key="1">
    <citation type="submission" date="2017-06" db="EMBL/GenBank/DDBJ databases">
        <title>Genome sequencing of pathogenic and non-pathogenic strains within Bisgaard taxon 40.</title>
        <authorList>
            <person name="Ladner J.T."/>
            <person name="Lovett S.P."/>
            <person name="Koroleva G."/>
            <person name="Lorch J.M."/>
        </authorList>
    </citation>
    <scope>NUCLEOTIDE SEQUENCE</scope>
    <source>
        <strain evidence="9">27576-1-I1</strain>
    </source>
</reference>
<protein>
    <submittedName>
        <fullName evidence="9">Peptide ABC transporter ATP-binding protein</fullName>
    </submittedName>
</protein>
<dbReference type="InterPro" id="IPR003593">
    <property type="entry name" value="AAA+_ATPase"/>
</dbReference>
<evidence type="ECO:0000256" key="8">
    <source>
        <dbReference type="ARBA" id="ARBA00023136"/>
    </source>
</evidence>
<evidence type="ECO:0000256" key="3">
    <source>
        <dbReference type="ARBA" id="ARBA00022448"/>
    </source>
</evidence>
<evidence type="ECO:0000256" key="7">
    <source>
        <dbReference type="ARBA" id="ARBA00022840"/>
    </source>
</evidence>
<keyword evidence="4" id="KW-1003">Cell membrane</keyword>
<accession>A0A8E3MFF7</accession>
<keyword evidence="8" id="KW-0472">Membrane</keyword>
<dbReference type="Gene3D" id="3.40.50.300">
    <property type="entry name" value="P-loop containing nucleotide triphosphate hydrolases"/>
    <property type="match status" value="1"/>
</dbReference>
<dbReference type="GO" id="GO:0055085">
    <property type="term" value="P:transmembrane transport"/>
    <property type="evidence" value="ECO:0007669"/>
    <property type="project" value="UniProtKB-ARBA"/>
</dbReference>
<dbReference type="RefSeq" id="WP_261919650.1">
    <property type="nucleotide sequence ID" value="NZ_CP022011.1"/>
</dbReference>
<keyword evidence="7 9" id="KW-0067">ATP-binding</keyword>
<keyword evidence="5" id="KW-0997">Cell inner membrane</keyword>
<sequence length="264" mass="29853">MNNILLEVENLTKEFPSNSGWLKRTFTAVKNVSFHLERQKTLAIVGENGSGKSTLAKMLVGITQPSSGKILFKNKPLNFGDYHYRSKHIRMIFQNPNASFNMQLNVGQTLDLPLRLATDLVEYERDQKIDQVLRLIGLTPEHANIQLNELNISQKQRIALARAIILDPEIIIIDDMLDTLDASMRAALMNLLLDLQAKLGLAYIYIGQNMGIIKHIADDILLLQQGNMIEYGATKEILLNPQTDLTKRLIISQFGKELDVTSWQ</sequence>
<evidence type="ECO:0000256" key="1">
    <source>
        <dbReference type="ARBA" id="ARBA00004417"/>
    </source>
</evidence>
<evidence type="ECO:0000313" key="9">
    <source>
        <dbReference type="EMBL" id="QDJ14265.1"/>
    </source>
</evidence>
<dbReference type="InterPro" id="IPR003439">
    <property type="entry name" value="ABC_transporter-like_ATP-bd"/>
</dbReference>
<proteinExistence type="inferred from homology"/>
<dbReference type="GO" id="GO:0005886">
    <property type="term" value="C:plasma membrane"/>
    <property type="evidence" value="ECO:0007669"/>
    <property type="project" value="UniProtKB-SubCell"/>
</dbReference>
<dbReference type="PANTHER" id="PTHR43776:SF4">
    <property type="entry name" value="PUTRESCINE EXPORT SYSTEM ATP-BINDING PROTEIN SAPF"/>
    <property type="match status" value="1"/>
</dbReference>
<comment type="similarity">
    <text evidence="2">Belongs to the ABC transporter superfamily.</text>
</comment>
<dbReference type="InterPro" id="IPR027417">
    <property type="entry name" value="P-loop_NTPase"/>
</dbReference>
<dbReference type="SUPFAM" id="SSF52540">
    <property type="entry name" value="P-loop containing nucleoside triphosphate hydrolases"/>
    <property type="match status" value="1"/>
</dbReference>